<keyword evidence="4" id="KW-1185">Reference proteome</keyword>
<dbReference type="Proteomes" id="UP001319200">
    <property type="component" value="Unassembled WGS sequence"/>
</dbReference>
<evidence type="ECO:0000313" key="3">
    <source>
        <dbReference type="EMBL" id="MBT1697961.1"/>
    </source>
</evidence>
<dbReference type="EMBL" id="JAHESF010000012">
    <property type="protein sequence ID" value="MBT1697961.1"/>
    <property type="molecule type" value="Genomic_DNA"/>
</dbReference>
<organism evidence="3 4">
    <name type="scientific">Chryseosolibacter histidini</name>
    <dbReference type="NCBI Taxonomy" id="2782349"/>
    <lineage>
        <taxon>Bacteria</taxon>
        <taxon>Pseudomonadati</taxon>
        <taxon>Bacteroidota</taxon>
        <taxon>Cytophagia</taxon>
        <taxon>Cytophagales</taxon>
        <taxon>Chryseotaleaceae</taxon>
        <taxon>Chryseosolibacter</taxon>
    </lineage>
</organism>
<evidence type="ECO:0000256" key="2">
    <source>
        <dbReference type="SAM" id="Phobius"/>
    </source>
</evidence>
<evidence type="ECO:0000256" key="1">
    <source>
        <dbReference type="SAM" id="MobiDB-lite"/>
    </source>
</evidence>
<name>A0AAP2DKR2_9BACT</name>
<protein>
    <submittedName>
        <fullName evidence="3">Uncharacterized protein</fullName>
    </submittedName>
</protein>
<gene>
    <name evidence="3" type="ORF">KK083_13795</name>
</gene>
<feature type="transmembrane region" description="Helical" evidence="2">
    <location>
        <begin position="40"/>
        <end position="61"/>
    </location>
</feature>
<keyword evidence="2" id="KW-0472">Membrane</keyword>
<dbReference type="RefSeq" id="WP_254163833.1">
    <property type="nucleotide sequence ID" value="NZ_JAHESF010000012.1"/>
</dbReference>
<feature type="region of interest" description="Disordered" evidence="1">
    <location>
        <begin position="84"/>
        <end position="133"/>
    </location>
</feature>
<comment type="caution">
    <text evidence="3">The sequence shown here is derived from an EMBL/GenBank/DDBJ whole genome shotgun (WGS) entry which is preliminary data.</text>
</comment>
<accession>A0AAP2DKR2</accession>
<reference evidence="3 4" key="1">
    <citation type="submission" date="2021-05" db="EMBL/GenBank/DDBJ databases">
        <title>A Polyphasic approach of four new species of the genus Ohtaekwangia: Ohtaekwangia histidinii sp. nov., Ohtaekwangia cretensis sp. nov., Ohtaekwangia indiensis sp. nov., Ohtaekwangia reichenbachii sp. nov. from diverse environment.</title>
        <authorList>
            <person name="Octaviana S."/>
        </authorList>
    </citation>
    <scope>NUCLEOTIDE SEQUENCE [LARGE SCALE GENOMIC DNA]</scope>
    <source>
        <strain evidence="3 4">PWU4</strain>
    </source>
</reference>
<sequence length="248" mass="27235">MNQQPDRLFREKLENFQKAAPAHAWSRVEAGLTKKNNRTLWLKVAASLLLLVAAALLLLLWPQKNTAPMLTQKNTGNAAVEKIKTPEKNEAAPAPSTAAPEKKATSETPVTTNKRSVKPHTKKEQAVSPSPEVATPELIAEVQEEITEIIPEEVTTAVTAPTAETSAAAADAGVTLVYTAEEVNKKYLDKKSLAEATPADKKPSTLRKLLDKAYDLKHNQDPFGDLRQKKNEILALNFKSEKQRSQNK</sequence>
<proteinExistence type="predicted"/>
<keyword evidence="2" id="KW-0812">Transmembrane</keyword>
<keyword evidence="2" id="KW-1133">Transmembrane helix</keyword>
<evidence type="ECO:0000313" key="4">
    <source>
        <dbReference type="Proteomes" id="UP001319200"/>
    </source>
</evidence>
<dbReference type="AlphaFoldDB" id="A0AAP2DKR2"/>